<name>A0A2I0VAZ4_9ASPA</name>
<evidence type="ECO:0000313" key="4">
    <source>
        <dbReference type="Proteomes" id="UP000233837"/>
    </source>
</evidence>
<organism evidence="3 4">
    <name type="scientific">Dendrobium catenatum</name>
    <dbReference type="NCBI Taxonomy" id="906689"/>
    <lineage>
        <taxon>Eukaryota</taxon>
        <taxon>Viridiplantae</taxon>
        <taxon>Streptophyta</taxon>
        <taxon>Embryophyta</taxon>
        <taxon>Tracheophyta</taxon>
        <taxon>Spermatophyta</taxon>
        <taxon>Magnoliopsida</taxon>
        <taxon>Liliopsida</taxon>
        <taxon>Asparagales</taxon>
        <taxon>Orchidaceae</taxon>
        <taxon>Epidendroideae</taxon>
        <taxon>Malaxideae</taxon>
        <taxon>Dendrobiinae</taxon>
        <taxon>Dendrobium</taxon>
    </lineage>
</organism>
<evidence type="ECO:0000256" key="2">
    <source>
        <dbReference type="SAM" id="SignalP"/>
    </source>
</evidence>
<reference evidence="3 4" key="2">
    <citation type="journal article" date="2017" name="Nature">
        <title>The Apostasia genome and the evolution of orchids.</title>
        <authorList>
            <person name="Zhang G.Q."/>
            <person name="Liu K.W."/>
            <person name="Li Z."/>
            <person name="Lohaus R."/>
            <person name="Hsiao Y.Y."/>
            <person name="Niu S.C."/>
            <person name="Wang J.Y."/>
            <person name="Lin Y.C."/>
            <person name="Xu Q."/>
            <person name="Chen L.J."/>
            <person name="Yoshida K."/>
            <person name="Fujiwara S."/>
            <person name="Wang Z.W."/>
            <person name="Zhang Y.Q."/>
            <person name="Mitsuda N."/>
            <person name="Wang M."/>
            <person name="Liu G.H."/>
            <person name="Pecoraro L."/>
            <person name="Huang H.X."/>
            <person name="Xiao X.J."/>
            <person name="Lin M."/>
            <person name="Wu X.Y."/>
            <person name="Wu W.L."/>
            <person name="Chen Y.Y."/>
            <person name="Chang S.B."/>
            <person name="Sakamoto S."/>
            <person name="Ohme-Takagi M."/>
            <person name="Yagi M."/>
            <person name="Zeng S.J."/>
            <person name="Shen C.Y."/>
            <person name="Yeh C.M."/>
            <person name="Luo Y.B."/>
            <person name="Tsai W.C."/>
            <person name="Van de Peer Y."/>
            <person name="Liu Z.J."/>
        </authorList>
    </citation>
    <scope>NUCLEOTIDE SEQUENCE [LARGE SCALE GENOMIC DNA]</scope>
    <source>
        <tissue evidence="3">The whole plant</tissue>
    </source>
</reference>
<feature type="signal peptide" evidence="2">
    <location>
        <begin position="1"/>
        <end position="24"/>
    </location>
</feature>
<gene>
    <name evidence="3" type="ORF">MA16_Dca023736</name>
</gene>
<feature type="region of interest" description="Disordered" evidence="1">
    <location>
        <begin position="30"/>
        <end position="50"/>
    </location>
</feature>
<evidence type="ECO:0000313" key="3">
    <source>
        <dbReference type="EMBL" id="PKU60578.1"/>
    </source>
</evidence>
<sequence length="83" mass="9222">MASARAWLLVASLAFLLIASVAEAQTLSPTKVPTVSEPISPHKTENEEEFFLPEQSAEEVNVFVDLTEVRPEDYQRELVVLGH</sequence>
<accession>A0A2I0VAZ4</accession>
<protein>
    <submittedName>
        <fullName evidence="3">Uncharacterized protein</fullName>
    </submittedName>
</protein>
<dbReference type="AlphaFoldDB" id="A0A2I0VAZ4"/>
<reference evidence="3 4" key="1">
    <citation type="journal article" date="2016" name="Sci. Rep.">
        <title>The Dendrobium catenatum Lindl. genome sequence provides insights into polysaccharide synthase, floral development and adaptive evolution.</title>
        <authorList>
            <person name="Zhang G.Q."/>
            <person name="Xu Q."/>
            <person name="Bian C."/>
            <person name="Tsai W.C."/>
            <person name="Yeh C.M."/>
            <person name="Liu K.W."/>
            <person name="Yoshida K."/>
            <person name="Zhang L.S."/>
            <person name="Chang S.B."/>
            <person name="Chen F."/>
            <person name="Shi Y."/>
            <person name="Su Y.Y."/>
            <person name="Zhang Y.Q."/>
            <person name="Chen L.J."/>
            <person name="Yin Y."/>
            <person name="Lin M."/>
            <person name="Huang H."/>
            <person name="Deng H."/>
            <person name="Wang Z.W."/>
            <person name="Zhu S.L."/>
            <person name="Zhao X."/>
            <person name="Deng C."/>
            <person name="Niu S.C."/>
            <person name="Huang J."/>
            <person name="Wang M."/>
            <person name="Liu G.H."/>
            <person name="Yang H.J."/>
            <person name="Xiao X.J."/>
            <person name="Hsiao Y.Y."/>
            <person name="Wu W.L."/>
            <person name="Chen Y.Y."/>
            <person name="Mitsuda N."/>
            <person name="Ohme-Takagi M."/>
            <person name="Luo Y.B."/>
            <person name="Van de Peer Y."/>
            <person name="Liu Z.J."/>
        </authorList>
    </citation>
    <scope>NUCLEOTIDE SEQUENCE [LARGE SCALE GENOMIC DNA]</scope>
    <source>
        <tissue evidence="3">The whole plant</tissue>
    </source>
</reference>
<feature type="chain" id="PRO_5014161288" evidence="2">
    <location>
        <begin position="25"/>
        <end position="83"/>
    </location>
</feature>
<proteinExistence type="predicted"/>
<evidence type="ECO:0000256" key="1">
    <source>
        <dbReference type="SAM" id="MobiDB-lite"/>
    </source>
</evidence>
<keyword evidence="2" id="KW-0732">Signal</keyword>
<keyword evidence="4" id="KW-1185">Reference proteome</keyword>
<dbReference type="Proteomes" id="UP000233837">
    <property type="component" value="Unassembled WGS sequence"/>
</dbReference>
<dbReference type="EMBL" id="KZ503916">
    <property type="protein sequence ID" value="PKU60578.1"/>
    <property type="molecule type" value="Genomic_DNA"/>
</dbReference>